<evidence type="ECO:0000256" key="4">
    <source>
        <dbReference type="ARBA" id="ARBA00022454"/>
    </source>
</evidence>
<protein>
    <submittedName>
        <fullName evidence="13">Borealin-2-like</fullName>
    </submittedName>
</protein>
<feature type="region of interest" description="Disordered" evidence="11">
    <location>
        <begin position="113"/>
        <end position="156"/>
    </location>
</feature>
<feature type="compositionally biased region" description="Polar residues" evidence="11">
    <location>
        <begin position="144"/>
        <end position="156"/>
    </location>
</feature>
<dbReference type="GO" id="GO:0032133">
    <property type="term" value="C:chromosome passenger complex"/>
    <property type="evidence" value="ECO:0007669"/>
    <property type="project" value="TreeGrafter"/>
</dbReference>
<comment type="similarity">
    <text evidence="3">Belongs to the borealin family.</text>
</comment>
<evidence type="ECO:0000259" key="12">
    <source>
        <dbReference type="Pfam" id="PF10444"/>
    </source>
</evidence>
<keyword evidence="14" id="KW-1185">Reference proteome</keyword>
<evidence type="ECO:0000313" key="13">
    <source>
        <dbReference type="Ensembl" id="ENSKMAP00000006781.1"/>
    </source>
</evidence>
<dbReference type="GO" id="GO:0000775">
    <property type="term" value="C:chromosome, centromeric region"/>
    <property type="evidence" value="ECO:0007669"/>
    <property type="project" value="UniProtKB-SubCell"/>
</dbReference>
<evidence type="ECO:0000313" key="14">
    <source>
        <dbReference type="Proteomes" id="UP000264800"/>
    </source>
</evidence>
<comment type="subcellular location">
    <subcellularLocation>
        <location evidence="2">Chromosome</location>
        <location evidence="2">Centromere</location>
    </subcellularLocation>
    <subcellularLocation>
        <location evidence="1">Nucleus</location>
    </subcellularLocation>
</comment>
<organism evidence="13 14">
    <name type="scientific">Kryptolebias marmoratus</name>
    <name type="common">Mangrove killifish</name>
    <name type="synonym">Rivulus marmoratus</name>
    <dbReference type="NCBI Taxonomy" id="37003"/>
    <lineage>
        <taxon>Eukaryota</taxon>
        <taxon>Metazoa</taxon>
        <taxon>Chordata</taxon>
        <taxon>Craniata</taxon>
        <taxon>Vertebrata</taxon>
        <taxon>Euteleostomi</taxon>
        <taxon>Actinopterygii</taxon>
        <taxon>Neopterygii</taxon>
        <taxon>Teleostei</taxon>
        <taxon>Neoteleostei</taxon>
        <taxon>Acanthomorphata</taxon>
        <taxon>Ovalentaria</taxon>
        <taxon>Atherinomorphae</taxon>
        <taxon>Cyprinodontiformes</taxon>
        <taxon>Rivulidae</taxon>
        <taxon>Kryptolebias</taxon>
    </lineage>
</organism>
<dbReference type="GeneTree" id="ENSGT00390000005970"/>
<dbReference type="GO" id="GO:0051301">
    <property type="term" value="P:cell division"/>
    <property type="evidence" value="ECO:0007669"/>
    <property type="project" value="UniProtKB-KW"/>
</dbReference>
<dbReference type="CTD" id="100151622"/>
<dbReference type="GO" id="GO:0000070">
    <property type="term" value="P:mitotic sister chromatid segregation"/>
    <property type="evidence" value="ECO:0007669"/>
    <property type="project" value="TreeGrafter"/>
</dbReference>
<dbReference type="PANTHER" id="PTHR16040">
    <property type="entry name" value="AUSTRALIN, ISOFORM A-RELATED"/>
    <property type="match status" value="1"/>
</dbReference>
<evidence type="ECO:0000256" key="10">
    <source>
        <dbReference type="SAM" id="Coils"/>
    </source>
</evidence>
<reference evidence="13" key="2">
    <citation type="submission" date="2025-09" db="UniProtKB">
        <authorList>
            <consortium name="Ensembl"/>
        </authorList>
    </citation>
    <scope>IDENTIFICATION</scope>
</reference>
<evidence type="ECO:0000256" key="7">
    <source>
        <dbReference type="ARBA" id="ARBA00023242"/>
    </source>
</evidence>
<dbReference type="OMA" id="DFDHQAK"/>
<evidence type="ECO:0000256" key="9">
    <source>
        <dbReference type="ARBA" id="ARBA00023328"/>
    </source>
</evidence>
<keyword evidence="6" id="KW-0498">Mitosis</keyword>
<feature type="compositionally biased region" description="Basic and acidic residues" evidence="11">
    <location>
        <begin position="15"/>
        <end position="24"/>
    </location>
</feature>
<dbReference type="Proteomes" id="UP000264800">
    <property type="component" value="Unplaced"/>
</dbReference>
<dbReference type="Gene3D" id="6.10.250.1900">
    <property type="match status" value="1"/>
</dbReference>
<reference evidence="13" key="1">
    <citation type="submission" date="2025-08" db="UniProtKB">
        <authorList>
            <consortium name="Ensembl"/>
        </authorList>
    </citation>
    <scope>IDENTIFICATION</scope>
</reference>
<dbReference type="GO" id="GO:0005634">
    <property type="term" value="C:nucleus"/>
    <property type="evidence" value="ECO:0007669"/>
    <property type="project" value="UniProtKB-SubCell"/>
</dbReference>
<evidence type="ECO:0000256" key="1">
    <source>
        <dbReference type="ARBA" id="ARBA00004123"/>
    </source>
</evidence>
<keyword evidence="5" id="KW-0132">Cell division</keyword>
<dbReference type="InterPro" id="IPR018851">
    <property type="entry name" value="Borealin_N"/>
</dbReference>
<sequence>MPKTRLRLEGSAQDKQQHHSRDMRQSKLALFIQQVEKEAQERMKELESKLENMLATVDKVFKVELMKMPPPLQNTLLGDLISEEEVPASEVSIAMKSESREIDQPLRRIPSRRIKSTDSPPVEVQRSSSKALKAGKRAKKIQTLAGSNSTGNLMPSSASIRRAQSFLVNRKTAEQMAQNQAKRKLRSVMSASDLPCSMAGSAAHVTVTTARGEMVSFSEETKDDINWDLLDDVAWCQIQKLTRLMEYLSQKSRCQR</sequence>
<evidence type="ECO:0000256" key="5">
    <source>
        <dbReference type="ARBA" id="ARBA00022618"/>
    </source>
</evidence>
<feature type="coiled-coil region" evidence="10">
    <location>
        <begin position="29"/>
        <end position="63"/>
    </location>
</feature>
<dbReference type="InterPro" id="IPR018867">
    <property type="entry name" value="Cell_div_borealin"/>
</dbReference>
<dbReference type="OrthoDB" id="6360905at2759"/>
<accession>A0A3Q2ZSJ7</accession>
<proteinExistence type="inferred from homology"/>
<dbReference type="RefSeq" id="XP_037832262.1">
    <property type="nucleotide sequence ID" value="XM_037976334.1"/>
</dbReference>
<evidence type="ECO:0000256" key="6">
    <source>
        <dbReference type="ARBA" id="ARBA00022776"/>
    </source>
</evidence>
<evidence type="ECO:0000256" key="11">
    <source>
        <dbReference type="SAM" id="MobiDB-lite"/>
    </source>
</evidence>
<keyword evidence="8" id="KW-0131">Cell cycle</keyword>
<dbReference type="GeneID" id="108234855"/>
<keyword evidence="4" id="KW-0158">Chromosome</keyword>
<keyword evidence="10" id="KW-0175">Coiled coil</keyword>
<dbReference type="Pfam" id="PF10444">
    <property type="entry name" value="Nbl1_Borealin_N"/>
    <property type="match status" value="1"/>
</dbReference>
<evidence type="ECO:0000256" key="2">
    <source>
        <dbReference type="ARBA" id="ARBA00004584"/>
    </source>
</evidence>
<dbReference type="GO" id="GO:0051233">
    <property type="term" value="C:spindle midzone"/>
    <property type="evidence" value="ECO:0007669"/>
    <property type="project" value="TreeGrafter"/>
</dbReference>
<dbReference type="AlphaFoldDB" id="A0A3Q2ZSJ7"/>
<dbReference type="Ensembl" id="ENSKMAT00000006892.1">
    <property type="protein sequence ID" value="ENSKMAP00000006781.1"/>
    <property type="gene ID" value="ENSKMAG00000005127.1"/>
</dbReference>
<evidence type="ECO:0000256" key="3">
    <source>
        <dbReference type="ARBA" id="ARBA00009914"/>
    </source>
</evidence>
<feature type="domain" description="Borealin N-terminal" evidence="12">
    <location>
        <begin position="27"/>
        <end position="82"/>
    </location>
</feature>
<feature type="region of interest" description="Disordered" evidence="11">
    <location>
        <begin position="1"/>
        <end position="24"/>
    </location>
</feature>
<dbReference type="PANTHER" id="PTHR16040:SF10">
    <property type="entry name" value="BOREALIN-2"/>
    <property type="match status" value="1"/>
</dbReference>
<evidence type="ECO:0000256" key="8">
    <source>
        <dbReference type="ARBA" id="ARBA00023306"/>
    </source>
</evidence>
<keyword evidence="7" id="KW-0539">Nucleus</keyword>
<name>A0A3Q2ZSJ7_KRYMA</name>
<keyword evidence="9" id="KW-0137">Centromere</keyword>